<sequence length="365" mass="40616">MRAPGILGWDREDEFMDWREPSSGTASAAAASQKLASSSSAASAISSSSSSASSSSSDRWHHHYRRHVDREEESQRYRSHHESRSTERHSYSSRTQPTTAELLSVGIVGHDVVKSKSSSSVDAWAEEARASSERRSTSSSRCAERDGISGPVASETRNKLKRGTRVVSPATMEKWKETTRCETRSRVLAPRDLANPGTLESVATNHHGLHHHHHHHHHHQFKDRQLNNGLDHQRFDGVSRPDEVSDIELPAYINTLLVTVERKIERVSIDDLTFPCTACRNIDIDDPLLGCKCAGDGCECENEASCECSGGENKIEARSFEVAGIKHIDSDDEEEVRMGFGEYCNHLNDVDIPLQPRRRCGNVTL</sequence>
<comment type="caution">
    <text evidence="2">The sequence shown here is derived from an EMBL/GenBank/DDBJ whole genome shotgun (WGS) entry which is preliminary data.</text>
</comment>
<dbReference type="OrthoDB" id="6152532at2759"/>
<evidence type="ECO:0000313" key="3">
    <source>
        <dbReference type="Proteomes" id="UP000215335"/>
    </source>
</evidence>
<reference evidence="2 3" key="1">
    <citation type="journal article" date="2017" name="Curr. Biol.">
        <title>The Evolution of Venom by Co-option of Single-Copy Genes.</title>
        <authorList>
            <person name="Martinson E.O."/>
            <person name="Mrinalini"/>
            <person name="Kelkar Y.D."/>
            <person name="Chang C.H."/>
            <person name="Werren J.H."/>
        </authorList>
    </citation>
    <scope>NUCLEOTIDE SEQUENCE [LARGE SCALE GENOMIC DNA]</scope>
    <source>
        <strain evidence="2 3">Alberta</strain>
        <tissue evidence="2">Whole body</tissue>
    </source>
</reference>
<proteinExistence type="predicted"/>
<dbReference type="AlphaFoldDB" id="A0A232FNR8"/>
<name>A0A232FNR8_9HYME</name>
<organism evidence="2 3">
    <name type="scientific">Trichomalopsis sarcophagae</name>
    <dbReference type="NCBI Taxonomy" id="543379"/>
    <lineage>
        <taxon>Eukaryota</taxon>
        <taxon>Metazoa</taxon>
        <taxon>Ecdysozoa</taxon>
        <taxon>Arthropoda</taxon>
        <taxon>Hexapoda</taxon>
        <taxon>Insecta</taxon>
        <taxon>Pterygota</taxon>
        <taxon>Neoptera</taxon>
        <taxon>Endopterygota</taxon>
        <taxon>Hymenoptera</taxon>
        <taxon>Apocrita</taxon>
        <taxon>Proctotrupomorpha</taxon>
        <taxon>Chalcidoidea</taxon>
        <taxon>Pteromalidae</taxon>
        <taxon>Pteromalinae</taxon>
        <taxon>Trichomalopsis</taxon>
    </lineage>
</organism>
<feature type="region of interest" description="Disordered" evidence="1">
    <location>
        <begin position="127"/>
        <end position="181"/>
    </location>
</feature>
<protein>
    <submittedName>
        <fullName evidence="2">Uncharacterized protein</fullName>
    </submittedName>
</protein>
<evidence type="ECO:0000256" key="1">
    <source>
        <dbReference type="SAM" id="MobiDB-lite"/>
    </source>
</evidence>
<feature type="compositionally biased region" description="Low complexity" evidence="1">
    <location>
        <begin position="22"/>
        <end position="57"/>
    </location>
</feature>
<feature type="region of interest" description="Disordered" evidence="1">
    <location>
        <begin position="1"/>
        <end position="98"/>
    </location>
</feature>
<keyword evidence="3" id="KW-1185">Reference proteome</keyword>
<dbReference type="Proteomes" id="UP000215335">
    <property type="component" value="Unassembled WGS sequence"/>
</dbReference>
<feature type="compositionally biased region" description="Basic and acidic residues" evidence="1">
    <location>
        <begin position="68"/>
        <end position="90"/>
    </location>
</feature>
<dbReference type="EMBL" id="NNAY01000002">
    <property type="protein sequence ID" value="OXU32285.1"/>
    <property type="molecule type" value="Genomic_DNA"/>
</dbReference>
<evidence type="ECO:0000313" key="2">
    <source>
        <dbReference type="EMBL" id="OXU32285.1"/>
    </source>
</evidence>
<feature type="compositionally biased region" description="Basic and acidic residues" evidence="1">
    <location>
        <begin position="127"/>
        <end position="147"/>
    </location>
</feature>
<gene>
    <name evidence="2" type="ORF">TSAR_007061</name>
</gene>
<accession>A0A232FNR8</accession>